<protein>
    <recommendedName>
        <fullName evidence="2">Leucine rich repeat variant domain-containing protein</fullName>
    </recommendedName>
</protein>
<feature type="domain" description="Leucine rich repeat variant" evidence="2">
    <location>
        <begin position="50"/>
        <end position="104"/>
    </location>
</feature>
<dbReference type="EMBL" id="MWWR01000004">
    <property type="protein sequence ID" value="OZG52289.1"/>
    <property type="molecule type" value="Genomic_DNA"/>
</dbReference>
<keyword evidence="4" id="KW-1185">Reference proteome</keyword>
<comment type="caution">
    <text evidence="3">The sequence shown here is derived from an EMBL/GenBank/DDBJ whole genome shotgun (WGS) entry which is preliminary data.</text>
</comment>
<feature type="compositionally biased region" description="Basic residues" evidence="1">
    <location>
        <begin position="1"/>
        <end position="16"/>
    </location>
</feature>
<feature type="region of interest" description="Disordered" evidence="1">
    <location>
        <begin position="1"/>
        <end position="61"/>
    </location>
</feature>
<dbReference type="AlphaFoldDB" id="A0A261EZI8"/>
<gene>
    <name evidence="3" type="ORF">PSRA_0478</name>
</gene>
<accession>A0A261EZI8</accession>
<dbReference type="Pfam" id="PF25591">
    <property type="entry name" value="LRV_2"/>
    <property type="match status" value="1"/>
</dbReference>
<sequence length="119" mass="12609">MSRRKHDGWKQHRNVVRLHDGSIDDEASDDGAFDGADADGQGPDGAPPDSPATASDPRTSVDDLWRMAEQPHLRAWIVANTSAPADLINEIARVGGPGVHRALAILRESLAAPGSAAQE</sequence>
<evidence type="ECO:0000256" key="1">
    <source>
        <dbReference type="SAM" id="MobiDB-lite"/>
    </source>
</evidence>
<name>A0A261EZI8_9BIFI</name>
<reference evidence="3 4" key="1">
    <citation type="journal article" date="2017" name="BMC Genomics">
        <title>Comparative genomic and phylogenomic analyses of the Bifidobacteriaceae family.</title>
        <authorList>
            <person name="Lugli G.A."/>
            <person name="Milani C."/>
            <person name="Turroni F."/>
            <person name="Duranti S."/>
            <person name="Mancabelli L."/>
            <person name="Mangifesta M."/>
            <person name="Ferrario C."/>
            <person name="Modesto M."/>
            <person name="Mattarelli P."/>
            <person name="Jiri K."/>
            <person name="van Sinderen D."/>
            <person name="Ventura M."/>
        </authorList>
    </citation>
    <scope>NUCLEOTIDE SEQUENCE [LARGE SCALE GENOMIC DNA]</scope>
    <source>
        <strain evidence="3 4">DSM 24742</strain>
    </source>
</reference>
<dbReference type="RefSeq" id="WP_094660303.1">
    <property type="nucleotide sequence ID" value="NZ_MWWR01000004.1"/>
</dbReference>
<evidence type="ECO:0000313" key="3">
    <source>
        <dbReference type="EMBL" id="OZG52289.1"/>
    </source>
</evidence>
<organism evidence="3 4">
    <name type="scientific">Pseudoscardovia radai</name>
    <dbReference type="NCBI Taxonomy" id="987066"/>
    <lineage>
        <taxon>Bacteria</taxon>
        <taxon>Bacillati</taxon>
        <taxon>Actinomycetota</taxon>
        <taxon>Actinomycetes</taxon>
        <taxon>Bifidobacteriales</taxon>
        <taxon>Bifidobacteriaceae</taxon>
        <taxon>Pseudoscardovia</taxon>
    </lineage>
</organism>
<evidence type="ECO:0000313" key="4">
    <source>
        <dbReference type="Proteomes" id="UP000216725"/>
    </source>
</evidence>
<proteinExistence type="predicted"/>
<dbReference type="OrthoDB" id="3238842at2"/>
<dbReference type="Proteomes" id="UP000216725">
    <property type="component" value="Unassembled WGS sequence"/>
</dbReference>
<dbReference type="InterPro" id="IPR057893">
    <property type="entry name" value="LRV_2"/>
</dbReference>
<evidence type="ECO:0000259" key="2">
    <source>
        <dbReference type="Pfam" id="PF25591"/>
    </source>
</evidence>
<feature type="compositionally biased region" description="Acidic residues" evidence="1">
    <location>
        <begin position="23"/>
        <end position="32"/>
    </location>
</feature>